<dbReference type="InterPro" id="IPR023213">
    <property type="entry name" value="CAT-like_dom_sf"/>
</dbReference>
<accession>A0ABQ8IED8</accession>
<comment type="similarity">
    <text evidence="1">Belongs to the plant acyltransferase family.</text>
</comment>
<dbReference type="Proteomes" id="UP000827721">
    <property type="component" value="Unassembled WGS sequence"/>
</dbReference>
<dbReference type="Pfam" id="PF02458">
    <property type="entry name" value="Transferase"/>
    <property type="match status" value="1"/>
</dbReference>
<dbReference type="PANTHER" id="PTHR31623">
    <property type="entry name" value="F21J9.9"/>
    <property type="match status" value="1"/>
</dbReference>
<dbReference type="Gene3D" id="3.30.559.10">
    <property type="entry name" value="Chloramphenicol acetyltransferase-like domain"/>
    <property type="match status" value="2"/>
</dbReference>
<keyword evidence="2" id="KW-0808">Transferase</keyword>
<evidence type="ECO:0000313" key="5">
    <source>
        <dbReference type="Proteomes" id="UP000827721"/>
    </source>
</evidence>
<evidence type="ECO:0000256" key="2">
    <source>
        <dbReference type="ARBA" id="ARBA00022679"/>
    </source>
</evidence>
<proteinExistence type="inferred from homology"/>
<organism evidence="4 5">
    <name type="scientific">Xanthoceras sorbifolium</name>
    <dbReference type="NCBI Taxonomy" id="99658"/>
    <lineage>
        <taxon>Eukaryota</taxon>
        <taxon>Viridiplantae</taxon>
        <taxon>Streptophyta</taxon>
        <taxon>Embryophyta</taxon>
        <taxon>Tracheophyta</taxon>
        <taxon>Spermatophyta</taxon>
        <taxon>Magnoliopsida</taxon>
        <taxon>eudicotyledons</taxon>
        <taxon>Gunneridae</taxon>
        <taxon>Pentapetalae</taxon>
        <taxon>rosids</taxon>
        <taxon>malvids</taxon>
        <taxon>Sapindales</taxon>
        <taxon>Sapindaceae</taxon>
        <taxon>Xanthoceroideae</taxon>
        <taxon>Xanthoceras</taxon>
    </lineage>
</organism>
<evidence type="ECO:0000313" key="4">
    <source>
        <dbReference type="EMBL" id="KAH7575030.1"/>
    </source>
</evidence>
<protein>
    <submittedName>
        <fullName evidence="4">Uncharacterized protein</fullName>
    </submittedName>
</protein>
<keyword evidence="3" id="KW-0012">Acyltransferase</keyword>
<dbReference type="EMBL" id="JAFEMO010000002">
    <property type="protein sequence ID" value="KAH7575030.1"/>
    <property type="molecule type" value="Genomic_DNA"/>
</dbReference>
<reference evidence="4 5" key="1">
    <citation type="submission" date="2021-02" db="EMBL/GenBank/DDBJ databases">
        <title>Plant Genome Project.</title>
        <authorList>
            <person name="Zhang R.-G."/>
        </authorList>
    </citation>
    <scope>NUCLEOTIDE SEQUENCE [LARGE SCALE GENOMIC DNA]</scope>
    <source>
        <tissue evidence="4">Leaves</tissue>
    </source>
</reference>
<keyword evidence="5" id="KW-1185">Reference proteome</keyword>
<evidence type="ECO:0000256" key="1">
    <source>
        <dbReference type="ARBA" id="ARBA00009861"/>
    </source>
</evidence>
<evidence type="ECO:0000256" key="3">
    <source>
        <dbReference type="ARBA" id="ARBA00023315"/>
    </source>
</evidence>
<dbReference type="PANTHER" id="PTHR31623:SF83">
    <property type="entry name" value="ACETYL-COA-BENZYLALCOHOL ACETYLTRANSFERASE-LIKE"/>
    <property type="match status" value="1"/>
</dbReference>
<gene>
    <name evidence="4" type="ORF">JRO89_XS02G0037800</name>
</gene>
<sequence length="478" mass="54026">MDVQILSKKLIRPSVPTPSHLQNMRISFMDQLGAPRTVPTIFYYSNVNENYHADASEQVDDQRQKRLAKSLSETLTLYYPLAGRYIKENQLINCNDEGVEYTEALVNGELSQILQGEIEPKELNRFVPEEVEESATIALVSIQISIFNCGGLAIGLRFSHRIIDAFTLSLFTNGWAKACNVGNINDVTMTIPSFVSGILFPPRDIDISRYKPPQLSKSKSDQVVTKRIVFDANTISKLKADQATRLNCKPSTTEVLIALIWRAQINAARARHGRLRTSLLSVAMNLRGRKFKKIPENCCGNLLTRVTARFDQENEPKIMGLNEFVDQAMGAIRNSIMEYGKVVIEGDDEDEFFSKLIMKPYIEIFEEIRKGEGDVHVFSSLRNLPFYEVDFGWGKPAWVSFAHRVNKGVVFIDAKDGDGIEAWVHMEENEMAYFLKDPNIVMSMELSSRNAHKRNLPPETVVGSIEEPHVTKSHLHGL</sequence>
<name>A0ABQ8IED8_9ROSI</name>
<comment type="caution">
    <text evidence="4">The sequence shown here is derived from an EMBL/GenBank/DDBJ whole genome shotgun (WGS) entry which is preliminary data.</text>
</comment>